<organism evidence="1 2">
    <name type="scientific">Haloterrigena gelatinilytica</name>
    <dbReference type="NCBI Taxonomy" id="2741724"/>
    <lineage>
        <taxon>Archaea</taxon>
        <taxon>Methanobacteriati</taxon>
        <taxon>Methanobacteriota</taxon>
        <taxon>Stenosarchaea group</taxon>
        <taxon>Halobacteria</taxon>
        <taxon>Halobacteriales</taxon>
        <taxon>Natrialbaceae</taxon>
        <taxon>Haloterrigena</taxon>
    </lineage>
</organism>
<evidence type="ECO:0000313" key="1">
    <source>
        <dbReference type="EMBL" id="NUB92944.1"/>
    </source>
</evidence>
<dbReference type="AlphaFoldDB" id="A0A8J8GMV7"/>
<name>A0A8J8GMV7_9EURY</name>
<protein>
    <submittedName>
        <fullName evidence="1">Uncharacterized protein</fullName>
    </submittedName>
</protein>
<dbReference type="OrthoDB" id="206403at2157"/>
<accession>A0A8J8GMV7</accession>
<evidence type="ECO:0000313" key="2">
    <source>
        <dbReference type="Proteomes" id="UP000728647"/>
    </source>
</evidence>
<sequence>MPTPADSVRFESVTPRDVALIVLEELSLSDAFRSWLLEAIALEIGTGTGTETDSVTNLDVRDSLGDVETADFDTARRRSASVLEVALERGEQNERMDLVLTVATDFGSSGGYPDALEARREDYRVVLLAPADCLEESATDADATVPLEWLRDRLAARGTDRGAYRAALLAAAIDGDRDSTGRPPSVVDAYRSLATEREPAFEFRTGSDLDRDLDFESGSEVTAEKATVAIDAPLLADDHRLVHALADGTVDLRIPGAAAHLRAFAARYATAIPPETDLLTDGDALVLRLSVPSIGSDSSEGDDALDEAAVDEALTAIRDLLTVAERVAERSS</sequence>
<reference evidence="1" key="1">
    <citation type="submission" date="2020-06" db="EMBL/GenBank/DDBJ databases">
        <title>Haloterrigena sp. nov., an extremely halophilic archaeon isolated from a saline sediment.</title>
        <authorList>
            <person name="Liu B.-B."/>
        </authorList>
    </citation>
    <scope>NUCLEOTIDE SEQUENCE</scope>
    <source>
        <strain evidence="1">SYSU A121-1</strain>
    </source>
</reference>
<comment type="caution">
    <text evidence="1">The sequence shown here is derived from an EMBL/GenBank/DDBJ whole genome shotgun (WGS) entry which is preliminary data.</text>
</comment>
<proteinExistence type="predicted"/>
<dbReference type="Proteomes" id="UP000728647">
    <property type="component" value="Unassembled WGS sequence"/>
</dbReference>
<dbReference type="RefSeq" id="WP_174702742.1">
    <property type="nucleotide sequence ID" value="NZ_JABURA010000001.1"/>
</dbReference>
<gene>
    <name evidence="1" type="ORF">HT576_18215</name>
</gene>
<dbReference type="EMBL" id="JABURA010000001">
    <property type="protein sequence ID" value="NUB92944.1"/>
    <property type="molecule type" value="Genomic_DNA"/>
</dbReference>